<dbReference type="Proteomes" id="UP000887222">
    <property type="component" value="Unassembled WGS sequence"/>
</dbReference>
<gene>
    <name evidence="4" type="ORF">NCCP691_00820</name>
</gene>
<dbReference type="InterPro" id="IPR035919">
    <property type="entry name" value="EAL_sf"/>
</dbReference>
<dbReference type="PANTHER" id="PTHR44757:SF2">
    <property type="entry name" value="BIOFILM ARCHITECTURE MAINTENANCE PROTEIN MBAA"/>
    <property type="match status" value="1"/>
</dbReference>
<dbReference type="Pfam" id="PF00563">
    <property type="entry name" value="EAL"/>
    <property type="match status" value="1"/>
</dbReference>
<comment type="caution">
    <text evidence="4">The sequence shown here is derived from an EMBL/GenBank/DDBJ whole genome shotgun (WGS) entry which is preliminary data.</text>
</comment>
<evidence type="ECO:0000313" key="4">
    <source>
        <dbReference type="EMBL" id="GIZ50068.1"/>
    </source>
</evidence>
<dbReference type="SMART" id="SM00052">
    <property type="entry name" value="EAL"/>
    <property type="match status" value="1"/>
</dbReference>
<dbReference type="EMBL" id="BPMK01000001">
    <property type="protein sequence ID" value="GIZ50068.1"/>
    <property type="molecule type" value="Genomic_DNA"/>
</dbReference>
<feature type="transmembrane region" description="Helical" evidence="1">
    <location>
        <begin position="25"/>
        <end position="46"/>
    </location>
</feature>
<dbReference type="Gene3D" id="3.30.70.270">
    <property type="match status" value="1"/>
</dbReference>
<name>A0ABQ4PYZ0_9BURK</name>
<dbReference type="PANTHER" id="PTHR44757">
    <property type="entry name" value="DIGUANYLATE CYCLASE DGCP"/>
    <property type="match status" value="1"/>
</dbReference>
<dbReference type="SUPFAM" id="SSF55073">
    <property type="entry name" value="Nucleotide cyclase"/>
    <property type="match status" value="1"/>
</dbReference>
<dbReference type="InterPro" id="IPR029787">
    <property type="entry name" value="Nucleotide_cyclase"/>
</dbReference>
<dbReference type="InterPro" id="IPR000160">
    <property type="entry name" value="GGDEF_dom"/>
</dbReference>
<evidence type="ECO:0000259" key="3">
    <source>
        <dbReference type="PROSITE" id="PS50887"/>
    </source>
</evidence>
<reference evidence="4 5" key="1">
    <citation type="journal article" date="2022" name="Int. J. Syst. Evol. Microbiol.">
        <title>Noviherbaspirillum aridicola sp. nov., isolated from an arid soil in Pakistan.</title>
        <authorList>
            <person name="Khan I.U."/>
            <person name="Saqib M."/>
            <person name="Amin A."/>
            <person name="Hussain F."/>
            <person name="Li L."/>
            <person name="Liu Y.H."/>
            <person name="Fang B.Z."/>
            <person name="Ahmed I."/>
            <person name="Li W.J."/>
        </authorList>
    </citation>
    <scope>NUCLEOTIDE SEQUENCE [LARGE SCALE GENOMIC DNA]</scope>
    <source>
        <strain evidence="4 5">NCCP-691</strain>
    </source>
</reference>
<keyword evidence="1" id="KW-1133">Transmembrane helix</keyword>
<dbReference type="InterPro" id="IPR001633">
    <property type="entry name" value="EAL_dom"/>
</dbReference>
<dbReference type="InterPro" id="IPR000014">
    <property type="entry name" value="PAS"/>
</dbReference>
<evidence type="ECO:0000313" key="5">
    <source>
        <dbReference type="Proteomes" id="UP000887222"/>
    </source>
</evidence>
<dbReference type="RefSeq" id="WP_220806258.1">
    <property type="nucleotide sequence ID" value="NZ_BPMK01000001.1"/>
</dbReference>
<evidence type="ECO:0000256" key="1">
    <source>
        <dbReference type="SAM" id="Phobius"/>
    </source>
</evidence>
<dbReference type="PROSITE" id="PS50887">
    <property type="entry name" value="GGDEF"/>
    <property type="match status" value="1"/>
</dbReference>
<accession>A0ABQ4PYZ0</accession>
<dbReference type="CDD" id="cd12915">
    <property type="entry name" value="PDC2_DGC_like"/>
    <property type="match status" value="1"/>
</dbReference>
<dbReference type="Gene3D" id="3.30.450.20">
    <property type="entry name" value="PAS domain"/>
    <property type="match status" value="3"/>
</dbReference>
<keyword evidence="5" id="KW-1185">Reference proteome</keyword>
<proteinExistence type="predicted"/>
<dbReference type="CDD" id="cd01949">
    <property type="entry name" value="GGDEF"/>
    <property type="match status" value="1"/>
</dbReference>
<dbReference type="SMART" id="SM00267">
    <property type="entry name" value="GGDEF"/>
    <property type="match status" value="1"/>
</dbReference>
<feature type="transmembrane region" description="Helical" evidence="1">
    <location>
        <begin position="303"/>
        <end position="330"/>
    </location>
</feature>
<dbReference type="NCBIfam" id="TIGR00254">
    <property type="entry name" value="GGDEF"/>
    <property type="match status" value="1"/>
</dbReference>
<dbReference type="InterPro" id="IPR052155">
    <property type="entry name" value="Biofilm_reg_signaling"/>
</dbReference>
<evidence type="ECO:0008006" key="6">
    <source>
        <dbReference type="Google" id="ProtNLM"/>
    </source>
</evidence>
<dbReference type="Gene3D" id="3.20.20.450">
    <property type="entry name" value="EAL domain"/>
    <property type="match status" value="1"/>
</dbReference>
<evidence type="ECO:0000259" key="2">
    <source>
        <dbReference type="PROSITE" id="PS50883"/>
    </source>
</evidence>
<dbReference type="InterPro" id="IPR035965">
    <property type="entry name" value="PAS-like_dom_sf"/>
</dbReference>
<dbReference type="CDD" id="cd12914">
    <property type="entry name" value="PDC1_DGC_like"/>
    <property type="match status" value="1"/>
</dbReference>
<sequence length="888" mass="98667">MTKAQRSEHGWTSARRNAARVFREHFLTILLWPLIALLIGLISWQWTLTSIREQRAAARDDALREAAIVARAYAEHLTRTLEAIDQIALHLKFSWETTGGALKLEGVSRAGLLPKQGFFAAIVDDSGRLITSTTPPADATNVAKEDFFFGHAVALEDALFIGTPRVGVFTRRMVVPFSRRLINRDGEFDGVVLVSVVPEYFTAEYDEKTLGEHGMLAVLDADRELRLARIGSSVQSDGHRPLLDARAIRGAHGTLLLPGATNFSDGRSRFIAWQTTEMYDMVALVGLDEADVLAALAPQERALVFRAILVTILTAVLAAAASFVSWRLAWRKDQLELARRTYRSATERGNDGFYIASVIEDRDGSVVDFEIVDCNERGAELLHRRRDKLIGLRTSQIYGPRASARLHAILLEAMEKHKFEDELNLSDEQAGQAWVHLSVRRSDGQLAITLRDITHSKMHVAQLEKLSNEDPLTGLPNRLWLNNYLPAALARASQAGGELSLLFIDLDGFKRVNDTAGHDAGDELLRHAAHRMKECVRPQDSVARIGGDEFVVTIEGAQREDAANVARRIIQAFAESFRLPAGVHRIGTSIGISTFPDDAQDADTLLKHADIAMYSVKLDGKHAWRFFDRRRADFIAHQHRKEAELREALESDQIVVFYQPRIDARSGRPCGFEALARWAHPTRGILEPSEFIDLAEETGLINRLGDVVAEKVCRQLAFWRENGQEVLPVSINVSARQFMQPDLLQQLGRCLERCGVEPGQIEIEVTESSMMHDAAAVAETLSSIRGLGMTLSLDDFGTGYSSLSQLQDLDFDVLKVDRAFTARLQEPKGEVFFSAIISMAHSLGMRVVAEGVETREQMELLKALGCDELQGFGLSKPVAAERVSAFLM</sequence>
<feature type="domain" description="EAL" evidence="2">
    <location>
        <begin position="638"/>
        <end position="888"/>
    </location>
</feature>
<dbReference type="Pfam" id="PF00990">
    <property type="entry name" value="GGDEF"/>
    <property type="match status" value="1"/>
</dbReference>
<dbReference type="InterPro" id="IPR043128">
    <property type="entry name" value="Rev_trsase/Diguanyl_cyclase"/>
</dbReference>
<keyword evidence="1" id="KW-0472">Membrane</keyword>
<dbReference type="CDD" id="cd01948">
    <property type="entry name" value="EAL"/>
    <property type="match status" value="1"/>
</dbReference>
<dbReference type="PROSITE" id="PS50883">
    <property type="entry name" value="EAL"/>
    <property type="match status" value="1"/>
</dbReference>
<dbReference type="SUPFAM" id="SSF55785">
    <property type="entry name" value="PYP-like sensor domain (PAS domain)"/>
    <property type="match status" value="1"/>
</dbReference>
<protein>
    <recommendedName>
        <fullName evidence="6">Diguanylate cyclase (GGDEF)-like protein</fullName>
    </recommendedName>
</protein>
<feature type="domain" description="GGDEF" evidence="3">
    <location>
        <begin position="497"/>
        <end position="629"/>
    </location>
</feature>
<keyword evidence="1" id="KW-0812">Transmembrane</keyword>
<organism evidence="4 5">
    <name type="scientific">Noviherbaspirillum aridicola</name>
    <dbReference type="NCBI Taxonomy" id="2849687"/>
    <lineage>
        <taxon>Bacteria</taxon>
        <taxon>Pseudomonadati</taxon>
        <taxon>Pseudomonadota</taxon>
        <taxon>Betaproteobacteria</taxon>
        <taxon>Burkholderiales</taxon>
        <taxon>Oxalobacteraceae</taxon>
        <taxon>Noviherbaspirillum</taxon>
    </lineage>
</organism>
<dbReference type="Pfam" id="PF13426">
    <property type="entry name" value="PAS_9"/>
    <property type="match status" value="1"/>
</dbReference>
<dbReference type="SUPFAM" id="SSF141868">
    <property type="entry name" value="EAL domain-like"/>
    <property type="match status" value="1"/>
</dbReference>